<dbReference type="AlphaFoldDB" id="A0A9P6FHD6"/>
<evidence type="ECO:0000256" key="2">
    <source>
        <dbReference type="ARBA" id="ARBA00022840"/>
    </source>
</evidence>
<dbReference type="PANTHER" id="PTHR24346">
    <property type="entry name" value="MAP/MICROTUBULE AFFINITY-REGULATING KINASE"/>
    <property type="match status" value="1"/>
</dbReference>
<dbReference type="SUPFAM" id="SSF56112">
    <property type="entry name" value="Protein kinase-like (PK-like)"/>
    <property type="match status" value="1"/>
</dbReference>
<dbReference type="GO" id="GO:0004674">
    <property type="term" value="F:protein serine/threonine kinase activity"/>
    <property type="evidence" value="ECO:0007669"/>
    <property type="project" value="TreeGrafter"/>
</dbReference>
<dbReference type="GO" id="GO:0045719">
    <property type="term" value="P:negative regulation of glycogen biosynthetic process"/>
    <property type="evidence" value="ECO:0007669"/>
    <property type="project" value="TreeGrafter"/>
</dbReference>
<organism evidence="4 5">
    <name type="scientific">Lunasporangiospora selenospora</name>
    <dbReference type="NCBI Taxonomy" id="979761"/>
    <lineage>
        <taxon>Eukaryota</taxon>
        <taxon>Fungi</taxon>
        <taxon>Fungi incertae sedis</taxon>
        <taxon>Mucoromycota</taxon>
        <taxon>Mortierellomycotina</taxon>
        <taxon>Mortierellomycetes</taxon>
        <taxon>Mortierellales</taxon>
        <taxon>Mortierellaceae</taxon>
        <taxon>Lunasporangiospora</taxon>
    </lineage>
</organism>
<evidence type="ECO:0000313" key="5">
    <source>
        <dbReference type="Proteomes" id="UP000780801"/>
    </source>
</evidence>
<proteinExistence type="predicted"/>
<comment type="caution">
    <text evidence="4">The sequence shown here is derived from an EMBL/GenBank/DDBJ whole genome shotgun (WGS) entry which is preliminary data.</text>
</comment>
<keyword evidence="4" id="KW-0808">Transferase</keyword>
<dbReference type="PROSITE" id="PS50011">
    <property type="entry name" value="PROTEIN_KINASE_DOM"/>
    <property type="match status" value="1"/>
</dbReference>
<dbReference type="GO" id="GO:0005634">
    <property type="term" value="C:nucleus"/>
    <property type="evidence" value="ECO:0007669"/>
    <property type="project" value="TreeGrafter"/>
</dbReference>
<dbReference type="InterPro" id="IPR011009">
    <property type="entry name" value="Kinase-like_dom_sf"/>
</dbReference>
<keyword evidence="1" id="KW-0547">Nucleotide-binding</keyword>
<evidence type="ECO:0000313" key="4">
    <source>
        <dbReference type="EMBL" id="KAF9550949.1"/>
    </source>
</evidence>
<dbReference type="PANTHER" id="PTHR24346:SF72">
    <property type="entry name" value="CAMK PROTEIN KINASE"/>
    <property type="match status" value="1"/>
</dbReference>
<dbReference type="OrthoDB" id="2367799at2759"/>
<dbReference type="Proteomes" id="UP000780801">
    <property type="component" value="Unassembled WGS sequence"/>
</dbReference>
<name>A0A9P6FHD6_9FUNG</name>
<keyword evidence="5" id="KW-1185">Reference proteome</keyword>
<protein>
    <submittedName>
        <fullName evidence="4">NUAK SNF1-like kinase 1</fullName>
    </submittedName>
</protein>
<sequence>ASPEILKGEKYRAEAAEIWSLGILLYTILYGEVPFSDPTQAIAGPYIPPRVRSSSECLHLLNWMLAKSPERRATIEDVASHLWLTQGPS</sequence>
<dbReference type="EMBL" id="JAABOA010007074">
    <property type="protein sequence ID" value="KAF9550949.1"/>
    <property type="molecule type" value="Genomic_DNA"/>
</dbReference>
<evidence type="ECO:0000256" key="1">
    <source>
        <dbReference type="ARBA" id="ARBA00022741"/>
    </source>
</evidence>
<feature type="non-terminal residue" evidence="4">
    <location>
        <position position="89"/>
    </location>
</feature>
<keyword evidence="2" id="KW-0067">ATP-binding</keyword>
<dbReference type="InterPro" id="IPR000719">
    <property type="entry name" value="Prot_kinase_dom"/>
</dbReference>
<gene>
    <name evidence="4" type="primary">NUAK1</name>
    <name evidence="4" type="ORF">BGW38_009538</name>
</gene>
<evidence type="ECO:0000259" key="3">
    <source>
        <dbReference type="PROSITE" id="PS50011"/>
    </source>
</evidence>
<dbReference type="GO" id="GO:0035556">
    <property type="term" value="P:intracellular signal transduction"/>
    <property type="evidence" value="ECO:0007669"/>
    <property type="project" value="TreeGrafter"/>
</dbReference>
<dbReference type="GO" id="GO:0005524">
    <property type="term" value="F:ATP binding"/>
    <property type="evidence" value="ECO:0007669"/>
    <property type="project" value="UniProtKB-KW"/>
</dbReference>
<feature type="domain" description="Protein kinase" evidence="3">
    <location>
        <begin position="1"/>
        <end position="84"/>
    </location>
</feature>
<dbReference type="Pfam" id="PF00069">
    <property type="entry name" value="Pkinase"/>
    <property type="match status" value="1"/>
</dbReference>
<dbReference type="Gene3D" id="1.10.510.10">
    <property type="entry name" value="Transferase(Phosphotransferase) domain 1"/>
    <property type="match status" value="1"/>
</dbReference>
<accession>A0A9P6FHD6</accession>
<reference evidence="4" key="1">
    <citation type="journal article" date="2020" name="Fungal Divers.">
        <title>Resolving the Mortierellaceae phylogeny through synthesis of multi-gene phylogenetics and phylogenomics.</title>
        <authorList>
            <person name="Vandepol N."/>
            <person name="Liber J."/>
            <person name="Desiro A."/>
            <person name="Na H."/>
            <person name="Kennedy M."/>
            <person name="Barry K."/>
            <person name="Grigoriev I.V."/>
            <person name="Miller A.N."/>
            <person name="O'Donnell K."/>
            <person name="Stajich J.E."/>
            <person name="Bonito G."/>
        </authorList>
    </citation>
    <scope>NUCLEOTIDE SEQUENCE</scope>
    <source>
        <strain evidence="4">KOD1015</strain>
    </source>
</reference>
<dbReference type="GO" id="GO:0005829">
    <property type="term" value="C:cytosol"/>
    <property type="evidence" value="ECO:0007669"/>
    <property type="project" value="TreeGrafter"/>
</dbReference>
<feature type="non-terminal residue" evidence="4">
    <location>
        <position position="1"/>
    </location>
</feature>
<keyword evidence="4" id="KW-0418">Kinase</keyword>